<name>A0A5S9ISF8_UABAM</name>
<evidence type="ECO:0000313" key="2">
    <source>
        <dbReference type="Proteomes" id="UP000326354"/>
    </source>
</evidence>
<dbReference type="EMBL" id="AP019860">
    <property type="protein sequence ID" value="BBM87074.1"/>
    <property type="molecule type" value="Genomic_DNA"/>
</dbReference>
<protein>
    <submittedName>
        <fullName evidence="1">Uncharacterized protein</fullName>
    </submittedName>
</protein>
<organism evidence="1 2">
    <name type="scientific">Uabimicrobium amorphum</name>
    <dbReference type="NCBI Taxonomy" id="2596890"/>
    <lineage>
        <taxon>Bacteria</taxon>
        <taxon>Pseudomonadati</taxon>
        <taxon>Planctomycetota</taxon>
        <taxon>Candidatus Uabimicrobiia</taxon>
        <taxon>Candidatus Uabimicrobiales</taxon>
        <taxon>Candidatus Uabimicrobiaceae</taxon>
        <taxon>Candidatus Uabimicrobium</taxon>
    </lineage>
</organism>
<keyword evidence="2" id="KW-1185">Reference proteome</keyword>
<accession>A0A5S9ISF8</accession>
<gene>
    <name evidence="1" type="ORF">UABAM_05477</name>
</gene>
<dbReference type="AlphaFoldDB" id="A0A5S9ISF8"/>
<reference evidence="1 2" key="1">
    <citation type="submission" date="2019-08" db="EMBL/GenBank/DDBJ databases">
        <title>Complete genome sequence of Candidatus Uab amorphum.</title>
        <authorList>
            <person name="Shiratori T."/>
            <person name="Suzuki S."/>
            <person name="Kakizawa Y."/>
            <person name="Ishida K."/>
        </authorList>
    </citation>
    <scope>NUCLEOTIDE SEQUENCE [LARGE SCALE GENOMIC DNA]</scope>
    <source>
        <strain evidence="1 2">SRT547</strain>
    </source>
</reference>
<dbReference type="Proteomes" id="UP000326354">
    <property type="component" value="Chromosome"/>
</dbReference>
<evidence type="ECO:0000313" key="1">
    <source>
        <dbReference type="EMBL" id="BBM87074.1"/>
    </source>
</evidence>
<sequence length="128" mass="14733">MKKKGIWILLFCVVWVQCFGFSINYCECFGAHPGDYSCCSEQKHEHSHTDTQPGNKEKTSQFATHWCLDIEIEGFQFLCTAKSKIVLPYNLLDTIPYQFITLHKHQTYTKTSLCYGISPLLQSCILLT</sequence>
<dbReference type="KEGG" id="uam:UABAM_05477"/>
<proteinExistence type="predicted"/>